<evidence type="ECO:0000313" key="4">
    <source>
        <dbReference type="EMBL" id="KAK1884772.1"/>
    </source>
</evidence>
<dbReference type="InterPro" id="IPR011032">
    <property type="entry name" value="GroES-like_sf"/>
</dbReference>
<protein>
    <submittedName>
        <fullName evidence="4">Methylphloroacetophenone synthase</fullName>
    </submittedName>
</protein>
<dbReference type="InterPro" id="IPR016039">
    <property type="entry name" value="Thiolase-like"/>
</dbReference>
<sequence>MISPEGTSKPFSNKADGYGRGDGCGVVLLKRLKKAIQDHDHIWGIISKTATLYWNKHSSQKHKLLVLDFSGTITAFGKDVRKLKVGDQVASCYPVVAASKVRVSEDVCYSIKRFPFLQKTPCVSYFVLAWEILHRALSRSKPNLGIISSLPDSALMKVLALTAHKSGWKVIVGTQCNGSFLNVNRMDVFVILPPFDESLIANICNFPGIQHVVLICESQMQCLLAQDVIQSVKDSVHVQTIQMPVILQKGSLSAQRPYIYHWLKSLNLNRTFSLDSYTYQNVKSESIEILKSETPQSYFNSKKLAVVALEKDGSSMPSEIPLLPTKKQLFRKRAVYIVAGGLSGLGFETVKFISQRGGEYVVILSRSKPTPDVEQEIHNVEKQCGNCITSTQCDISVSECVHKVINTVGQTVFDLVVHSKECFTVQLSWMMG</sequence>
<reference evidence="4" key="1">
    <citation type="submission" date="2023-04" db="EMBL/GenBank/DDBJ databases">
        <title>Chromosome-level genome of Chaenocephalus aceratus.</title>
        <authorList>
            <person name="Park H."/>
        </authorList>
    </citation>
    <scope>NUCLEOTIDE SEQUENCE</scope>
    <source>
        <strain evidence="4">DE</strain>
        <tissue evidence="4">Muscle</tissue>
    </source>
</reference>
<dbReference type="SUPFAM" id="SSF51735">
    <property type="entry name" value="NAD(P)-binding Rossmann-fold domains"/>
    <property type="match status" value="1"/>
</dbReference>
<comment type="caution">
    <text evidence="4">The sequence shown here is derived from an EMBL/GenBank/DDBJ whole genome shotgun (WGS) entry which is preliminary data.</text>
</comment>
<dbReference type="PANTHER" id="PTHR45681">
    <property type="entry name" value="POLYKETIDE SYNTHASE 44-RELATED"/>
    <property type="match status" value="1"/>
</dbReference>
<dbReference type="AlphaFoldDB" id="A0AAD9BIP9"/>
<dbReference type="SUPFAM" id="SSF53901">
    <property type="entry name" value="Thiolase-like"/>
    <property type="match status" value="1"/>
</dbReference>
<dbReference type="InterPro" id="IPR014030">
    <property type="entry name" value="Ketoacyl_synth_N"/>
</dbReference>
<dbReference type="PANTHER" id="PTHR45681:SF8">
    <property type="entry name" value="CARRIER DOMAIN-CONTAINING PROTEIN"/>
    <property type="match status" value="1"/>
</dbReference>
<feature type="domain" description="Beta-ketoacyl synthase-like N-terminal" evidence="2">
    <location>
        <begin position="1"/>
        <end position="35"/>
    </location>
</feature>
<dbReference type="GO" id="GO:0016746">
    <property type="term" value="F:acyltransferase activity"/>
    <property type="evidence" value="ECO:0007669"/>
    <property type="project" value="InterPro"/>
</dbReference>
<dbReference type="InterPro" id="IPR050444">
    <property type="entry name" value="Polyketide_Synthase"/>
</dbReference>
<proteinExistence type="predicted"/>
<keyword evidence="5" id="KW-1185">Reference proteome</keyword>
<dbReference type="SUPFAM" id="SSF50129">
    <property type="entry name" value="GroES-like"/>
    <property type="match status" value="1"/>
</dbReference>
<dbReference type="Pfam" id="PF08659">
    <property type="entry name" value="KR"/>
    <property type="match status" value="1"/>
</dbReference>
<evidence type="ECO:0000259" key="2">
    <source>
        <dbReference type="Pfam" id="PF00109"/>
    </source>
</evidence>
<feature type="domain" description="Ketoreductase (KR)" evidence="3">
    <location>
        <begin position="334"/>
        <end position="411"/>
    </location>
</feature>
<evidence type="ECO:0000259" key="3">
    <source>
        <dbReference type="Pfam" id="PF08659"/>
    </source>
</evidence>
<dbReference type="Proteomes" id="UP001228049">
    <property type="component" value="Unassembled WGS sequence"/>
</dbReference>
<dbReference type="InterPro" id="IPR013968">
    <property type="entry name" value="PKS_KR"/>
</dbReference>
<keyword evidence="1" id="KW-0808">Transferase</keyword>
<dbReference type="Gene3D" id="3.90.180.10">
    <property type="entry name" value="Medium-chain alcohol dehydrogenases, catalytic domain"/>
    <property type="match status" value="1"/>
</dbReference>
<name>A0AAD9BIP9_DISEL</name>
<dbReference type="InterPro" id="IPR036291">
    <property type="entry name" value="NAD(P)-bd_dom_sf"/>
</dbReference>
<dbReference type="Gene3D" id="3.40.50.720">
    <property type="entry name" value="NAD(P)-binding Rossmann-like Domain"/>
    <property type="match status" value="1"/>
</dbReference>
<evidence type="ECO:0000256" key="1">
    <source>
        <dbReference type="ARBA" id="ARBA00022679"/>
    </source>
</evidence>
<dbReference type="Gene3D" id="3.40.47.10">
    <property type="match status" value="1"/>
</dbReference>
<dbReference type="EMBL" id="JASDAP010000021">
    <property type="protein sequence ID" value="KAK1884772.1"/>
    <property type="molecule type" value="Genomic_DNA"/>
</dbReference>
<evidence type="ECO:0000313" key="5">
    <source>
        <dbReference type="Proteomes" id="UP001228049"/>
    </source>
</evidence>
<organism evidence="4 5">
    <name type="scientific">Dissostichus eleginoides</name>
    <name type="common">Patagonian toothfish</name>
    <name type="synonym">Dissostichus amissus</name>
    <dbReference type="NCBI Taxonomy" id="100907"/>
    <lineage>
        <taxon>Eukaryota</taxon>
        <taxon>Metazoa</taxon>
        <taxon>Chordata</taxon>
        <taxon>Craniata</taxon>
        <taxon>Vertebrata</taxon>
        <taxon>Euteleostomi</taxon>
        <taxon>Actinopterygii</taxon>
        <taxon>Neopterygii</taxon>
        <taxon>Teleostei</taxon>
        <taxon>Neoteleostei</taxon>
        <taxon>Acanthomorphata</taxon>
        <taxon>Eupercaria</taxon>
        <taxon>Perciformes</taxon>
        <taxon>Notothenioidei</taxon>
        <taxon>Nototheniidae</taxon>
        <taxon>Dissostichus</taxon>
    </lineage>
</organism>
<dbReference type="Pfam" id="PF00109">
    <property type="entry name" value="ketoacyl-synt"/>
    <property type="match status" value="1"/>
</dbReference>
<accession>A0AAD9BIP9</accession>
<gene>
    <name evidence="4" type="ORF">KUDE01_030970</name>
</gene>